<gene>
    <name evidence="2" type="ORF">UW25_C0005G0003</name>
</gene>
<evidence type="ECO:0000313" key="2">
    <source>
        <dbReference type="EMBL" id="KKT36521.1"/>
    </source>
</evidence>
<proteinExistence type="predicted"/>
<dbReference type="AlphaFoldDB" id="A0A837ICG9"/>
<dbReference type="EMBL" id="LCHP01000005">
    <property type="protein sequence ID" value="KKT36521.1"/>
    <property type="molecule type" value="Genomic_DNA"/>
</dbReference>
<evidence type="ECO:0000256" key="1">
    <source>
        <dbReference type="SAM" id="SignalP"/>
    </source>
</evidence>
<protein>
    <submittedName>
        <fullName evidence="2">Uncharacterized protein</fullName>
    </submittedName>
</protein>
<feature type="chain" id="PRO_5032998404" evidence="1">
    <location>
        <begin position="24"/>
        <end position="428"/>
    </location>
</feature>
<reference evidence="2 3" key="1">
    <citation type="journal article" date="2015" name="Nature">
        <title>rRNA introns, odd ribosomes, and small enigmatic genomes across a large radiation of phyla.</title>
        <authorList>
            <person name="Brown C.T."/>
            <person name="Hug L.A."/>
            <person name="Thomas B.C."/>
            <person name="Sharon I."/>
            <person name="Castelle C.J."/>
            <person name="Singh A."/>
            <person name="Wilkins M.J."/>
            <person name="Williams K.H."/>
            <person name="Banfield J.F."/>
        </authorList>
    </citation>
    <scope>NUCLEOTIDE SEQUENCE [LARGE SCALE GENOMIC DNA]</scope>
</reference>
<sequence>MKHFARILFVMIGVGVAVFSAYATDQMRTTEIQVADSASSVSTAQNYPFTLFIGDDLTDVTAPAMKSMSFVTSGVYTGSGTVTFTIDSDGATSKAYTLPNVGSTPTPFEIEYKDPSSKISPTSGGSYGYTLNFTPSGVTIYGLGIKMSETHRYKPPTCADGAPANQKVKSTESAIADSASSVSTAQNYPFTLFIGDDLTDVTAPAMKSMSFTTSGVYTGSGTVTFTIDSDGATSKAYTLPNVGSTPTPFEIEYKDPSSKISPTSGGSYGYTLNFTPSGVTIYGLGIKMSETHRYKPPTCGGMPVLGDLTSAVFDSTESAGHGAGYNSVMWKGTLGGPGSNEGKVRFQFSASDASTGPWTYIGGDTCASGDWFDAPTPGTPVELKGEACQTAWNNKRYFRYKIRICSNNCTDAGTYTPTVNDVVVSWAP</sequence>
<comment type="caution">
    <text evidence="2">The sequence shown here is derived from an EMBL/GenBank/DDBJ whole genome shotgun (WGS) entry which is preliminary data.</text>
</comment>
<feature type="signal peptide" evidence="1">
    <location>
        <begin position="1"/>
        <end position="23"/>
    </location>
</feature>
<accession>A0A837ICG9</accession>
<dbReference type="Proteomes" id="UP000033815">
    <property type="component" value="Unassembled WGS sequence"/>
</dbReference>
<keyword evidence="1" id="KW-0732">Signal</keyword>
<name>A0A837ICG9_9BACT</name>
<organism evidence="2 3">
    <name type="scientific">Candidatus Nomurabacteria bacterium GW2011_GWB1_44_12</name>
    <dbReference type="NCBI Taxonomy" id="1618748"/>
    <lineage>
        <taxon>Bacteria</taxon>
        <taxon>Candidatus Nomuraibacteriota</taxon>
    </lineage>
</organism>
<evidence type="ECO:0000313" key="3">
    <source>
        <dbReference type="Proteomes" id="UP000033815"/>
    </source>
</evidence>